<dbReference type="EMBL" id="JYDJ01000018">
    <property type="protein sequence ID" value="KRX49252.1"/>
    <property type="molecule type" value="Genomic_DNA"/>
</dbReference>
<keyword evidence="1" id="KW-1133">Transmembrane helix</keyword>
<accession>A0A0V0UCQ6</accession>
<evidence type="ECO:0000256" key="1">
    <source>
        <dbReference type="SAM" id="Phobius"/>
    </source>
</evidence>
<gene>
    <name evidence="2" type="ORF">T05_13315</name>
</gene>
<proteinExistence type="predicted"/>
<feature type="transmembrane region" description="Helical" evidence="1">
    <location>
        <begin position="40"/>
        <end position="71"/>
    </location>
</feature>
<protein>
    <submittedName>
        <fullName evidence="2">Uncharacterized protein</fullName>
    </submittedName>
</protein>
<keyword evidence="1" id="KW-0472">Membrane</keyword>
<organism evidence="2 3">
    <name type="scientific">Trichinella murrelli</name>
    <dbReference type="NCBI Taxonomy" id="144512"/>
    <lineage>
        <taxon>Eukaryota</taxon>
        <taxon>Metazoa</taxon>
        <taxon>Ecdysozoa</taxon>
        <taxon>Nematoda</taxon>
        <taxon>Enoplea</taxon>
        <taxon>Dorylaimia</taxon>
        <taxon>Trichinellida</taxon>
        <taxon>Trichinellidae</taxon>
        <taxon>Trichinella</taxon>
    </lineage>
</organism>
<dbReference type="Proteomes" id="UP000055048">
    <property type="component" value="Unassembled WGS sequence"/>
</dbReference>
<comment type="caution">
    <text evidence="2">The sequence shown here is derived from an EMBL/GenBank/DDBJ whole genome shotgun (WGS) entry which is preliminary data.</text>
</comment>
<dbReference type="AlphaFoldDB" id="A0A0V0UCQ6"/>
<reference evidence="2 3" key="1">
    <citation type="submission" date="2015-01" db="EMBL/GenBank/DDBJ databases">
        <title>Evolution of Trichinella species and genotypes.</title>
        <authorList>
            <person name="Korhonen P.K."/>
            <person name="Edoardo P."/>
            <person name="Giuseppe L.R."/>
            <person name="Gasser R.B."/>
        </authorList>
    </citation>
    <scope>NUCLEOTIDE SEQUENCE [LARGE SCALE GENOMIC DNA]</scope>
    <source>
        <strain evidence="2">ISS417</strain>
    </source>
</reference>
<evidence type="ECO:0000313" key="3">
    <source>
        <dbReference type="Proteomes" id="UP000055048"/>
    </source>
</evidence>
<keyword evidence="1" id="KW-0812">Transmembrane</keyword>
<keyword evidence="3" id="KW-1185">Reference proteome</keyword>
<name>A0A0V0UCQ6_9BILA</name>
<sequence>MCKVNIELRHVMVRERSTKRAISGEVEESRVNQIINHRRGFLFSIHFVVTVPLFSILHSVHGFLLIIQLFMFNFTLNI</sequence>
<evidence type="ECO:0000313" key="2">
    <source>
        <dbReference type="EMBL" id="KRX49252.1"/>
    </source>
</evidence>